<dbReference type="PANTHER" id="PTHR32305">
    <property type="match status" value="1"/>
</dbReference>
<dbReference type="InterPro" id="IPR031325">
    <property type="entry name" value="RHS_repeat"/>
</dbReference>
<evidence type="ECO:0000259" key="2">
    <source>
        <dbReference type="Pfam" id="PF20148"/>
    </source>
</evidence>
<dbReference type="EMBL" id="CAJQYY010000014">
    <property type="protein sequence ID" value="CAG4900835.1"/>
    <property type="molecule type" value="Genomic_DNA"/>
</dbReference>
<sequence>MSWFQAPVAYAEVNPICVRAYVNNGAYPADPACLSKAATASVGMACYGAASMYEYCNGPSAGDTVEPVLPEESVTMDGDAPDGERGDGGSCAATATAGCGNSTSGADPVNLLTGQFRLVTHDLHVADIIPVDIARVYRSGAYDTSGRPVVGAFGVGATFAYDSYLTIDAGDANNMRQRIELRLPSGVRVPFTLRPNASTTWDNLTSPGEYFGARLSDTDRTGQSKTLTFRDGAVQRFTAVNGLYRLSRVQDRAGNVVQIERDNKTGAITKITSPGGRGLILESVVGNLGTPLISRITDPLNRHVVYAYDSEDRLVQVTDAAGGVWKYSWDSAGRLLEVRDPEEHVQMTNTYDDHDRVVAQRLADGSAFGFAYKIADGKVMQSEVTDRRGSIRRLEFDVNGRVVRNTYPAGQAVQQVQTFAYDATGRITGVTSADRQYRYAYDTQGNRISEADQYSTFVTRTYDSYNMLLTEAQAGDPALGFKTVYGYDTQGNLVTITDRLGNRTTMTYDKQGRQLTSTDALKGVTRYTWTGPDLTAVTDPLNRTTQFTTDAVGRLVAIQDPPGNMTRRTLDALDRPVDITDATGGRSHLTWDRNGHLLSHADAKGVTTRYTYNAIGLPVSRTDPLGHSESYTWNGAGQIATATDRKGQVRTYTYDVAGHLRKVDFRPQAAAAISRSWQYGWDVKLNRLSDVTDSQPGLADAVTLFSYEQVSGKYTAAWEWPSKQGYAQYLYAPDTRDLQQVIFDRATASFSRDAERRVTQIEYQINDDVRTVQLAYDSLGRRTRMTMANGITADYSWDAAGQLTGLTYRKSNGSLLGDLTYGYDAAGRRVKTGGSLAKVVLPQPQSDIEYNAANQLTRWAGKTLTWDLNGNLSNDGVNRYEWNEQNLLSQMSGAVTAAFSYDAFGRRRVRNVAGSPMNYFWDGDELDLAIPSGDWAQRGRLFSAYPDSDVDEQTLRRIGDDASQDRYFLRDGNNNVIALTDSDQQIQTQYRYEPYGATTLTGAADMNTQQFTGRENDGTGLYYYRNRYYSPQTGRFISEDPIGYASGQTNAYAYVSGNPVQFTDPSGLAPGDKWYGFNDRNFQRWAHTEKQIMGRAPHENFTQSDIKELWNQWQDLGCPAPGSR</sequence>
<dbReference type="Pfam" id="PF05593">
    <property type="entry name" value="RHS_repeat"/>
    <property type="match status" value="3"/>
</dbReference>
<protein>
    <submittedName>
        <fullName evidence="4">Deoxyribonuclease RhsA</fullName>
        <ecNumber evidence="4">3.1.-.-</ecNumber>
    </submittedName>
</protein>
<dbReference type="InterPro" id="IPR022385">
    <property type="entry name" value="Rhs_assc_core"/>
</dbReference>
<evidence type="ECO:0000259" key="3">
    <source>
        <dbReference type="Pfam" id="PF25023"/>
    </source>
</evidence>
<dbReference type="PANTHER" id="PTHR32305:SF15">
    <property type="entry name" value="PROTEIN RHSA-RELATED"/>
    <property type="match status" value="1"/>
</dbReference>
<proteinExistence type="predicted"/>
<reference evidence="4 5" key="1">
    <citation type="submission" date="2021-04" db="EMBL/GenBank/DDBJ databases">
        <authorList>
            <person name="Vanwijnsberghe S."/>
        </authorList>
    </citation>
    <scope>NUCLEOTIDE SEQUENCE [LARGE SCALE GENOMIC DNA]</scope>
    <source>
        <strain evidence="4 5">LMG 32171</strain>
    </source>
</reference>
<name>A0ABM8U457_9BURK</name>
<dbReference type="NCBIfam" id="TIGR01643">
    <property type="entry name" value="YD_repeat_2x"/>
    <property type="match status" value="6"/>
</dbReference>
<evidence type="ECO:0000256" key="1">
    <source>
        <dbReference type="ARBA" id="ARBA00022737"/>
    </source>
</evidence>
<organism evidence="4 5">
    <name type="scientific">Paraburkholderia gardini</name>
    <dbReference type="NCBI Taxonomy" id="2823469"/>
    <lineage>
        <taxon>Bacteria</taxon>
        <taxon>Pseudomonadati</taxon>
        <taxon>Pseudomonadota</taxon>
        <taxon>Betaproteobacteria</taxon>
        <taxon>Burkholderiales</taxon>
        <taxon>Burkholderiaceae</taxon>
        <taxon>Paraburkholderia</taxon>
    </lineage>
</organism>
<feature type="domain" description="Teneurin-like YD-shell" evidence="3">
    <location>
        <begin position="380"/>
        <end position="583"/>
    </location>
</feature>
<dbReference type="InterPro" id="IPR056823">
    <property type="entry name" value="TEN-like_YD-shell"/>
</dbReference>
<keyword evidence="4" id="KW-0378">Hydrolase</keyword>
<gene>
    <name evidence="4" type="primary">rhsA</name>
    <name evidence="4" type="ORF">R54767_02679</name>
</gene>
<feature type="domain" description="Teneurin-like YD-shell" evidence="3">
    <location>
        <begin position="746"/>
        <end position="1041"/>
    </location>
</feature>
<evidence type="ECO:0000313" key="4">
    <source>
        <dbReference type="EMBL" id="CAG4900835.1"/>
    </source>
</evidence>
<accession>A0ABM8U457</accession>
<dbReference type="SUPFAM" id="SSF69304">
    <property type="entry name" value="Tricorn protease N-terminal domain"/>
    <property type="match status" value="1"/>
</dbReference>
<dbReference type="Pfam" id="PF20148">
    <property type="entry name" value="DUF6531"/>
    <property type="match status" value="1"/>
</dbReference>
<keyword evidence="1" id="KW-0677">Repeat</keyword>
<dbReference type="InterPro" id="IPR050708">
    <property type="entry name" value="T6SS_VgrG/RHS"/>
</dbReference>
<dbReference type="EC" id="3.1.-.-" evidence="4"/>
<feature type="domain" description="DUF6531" evidence="2">
    <location>
        <begin position="107"/>
        <end position="191"/>
    </location>
</feature>
<evidence type="ECO:0000313" key="5">
    <source>
        <dbReference type="Proteomes" id="UP000789752"/>
    </source>
</evidence>
<dbReference type="Pfam" id="PF25023">
    <property type="entry name" value="TEN_YD-shell"/>
    <property type="match status" value="2"/>
</dbReference>
<dbReference type="InterPro" id="IPR006530">
    <property type="entry name" value="YD"/>
</dbReference>
<dbReference type="NCBIfam" id="TIGR03696">
    <property type="entry name" value="Rhs_assc_core"/>
    <property type="match status" value="1"/>
</dbReference>
<dbReference type="GO" id="GO:0016787">
    <property type="term" value="F:hydrolase activity"/>
    <property type="evidence" value="ECO:0007669"/>
    <property type="project" value="UniProtKB-KW"/>
</dbReference>
<keyword evidence="5" id="KW-1185">Reference proteome</keyword>
<dbReference type="Gene3D" id="2.180.10.10">
    <property type="entry name" value="RHS repeat-associated core"/>
    <property type="match status" value="4"/>
</dbReference>
<dbReference type="Proteomes" id="UP000789752">
    <property type="component" value="Unassembled WGS sequence"/>
</dbReference>
<dbReference type="InterPro" id="IPR045351">
    <property type="entry name" value="DUF6531"/>
</dbReference>
<comment type="caution">
    <text evidence="4">The sequence shown here is derived from an EMBL/GenBank/DDBJ whole genome shotgun (WGS) entry which is preliminary data.</text>
</comment>